<dbReference type="EMBL" id="LIXZ01000018">
    <property type="protein sequence ID" value="KPL58195.1"/>
    <property type="molecule type" value="Genomic_DNA"/>
</dbReference>
<reference evidence="5 6" key="1">
    <citation type="submission" date="2015-08" db="EMBL/GenBank/DDBJ databases">
        <title>Draft Genome Sequence of Bacillus vietnamensis UCD-SED5.</title>
        <authorList>
            <person name="Lee R.D."/>
            <person name="Jospin G."/>
            <person name="Lang J.M."/>
            <person name="Coil D.A."/>
            <person name="Eisen J.A."/>
        </authorList>
    </citation>
    <scope>NUCLEOTIDE SEQUENCE [LARGE SCALE GENOMIC DNA]</scope>
    <source>
        <strain evidence="5 6">UCD-SED5</strain>
    </source>
</reference>
<dbReference type="RefSeq" id="WP_060673987.1">
    <property type="nucleotide sequence ID" value="NZ_LIXZ01000018.1"/>
</dbReference>
<gene>
    <name evidence="5" type="ORF">AM506_17915</name>
</gene>
<protein>
    <submittedName>
        <fullName evidence="5">S-adenosylmethionine tRNA ribosyltransferase</fullName>
    </submittedName>
</protein>
<dbReference type="PANTHER" id="PTHR30307:SF0">
    <property type="entry name" value="S-ADENOSYLMETHIONINE:TRNA RIBOSYLTRANSFERASE-ISOMERASE"/>
    <property type="match status" value="1"/>
</dbReference>
<dbReference type="Gene3D" id="3.40.1780.10">
    <property type="entry name" value="QueA-like"/>
    <property type="match status" value="1"/>
</dbReference>
<keyword evidence="2 5" id="KW-0808">Transferase</keyword>
<evidence type="ECO:0000256" key="2">
    <source>
        <dbReference type="ARBA" id="ARBA00022679"/>
    </source>
</evidence>
<dbReference type="OrthoDB" id="9783887at2"/>
<dbReference type="PANTHER" id="PTHR30307">
    <property type="entry name" value="S-ADENOSYLMETHIONINE:TRNA RIBOSYLTRANSFERASE-ISOMERASE"/>
    <property type="match status" value="1"/>
</dbReference>
<dbReference type="Proteomes" id="UP000050398">
    <property type="component" value="Unassembled WGS sequence"/>
</dbReference>
<dbReference type="InterPro" id="IPR036100">
    <property type="entry name" value="QueA_sf"/>
</dbReference>
<dbReference type="InterPro" id="IPR042119">
    <property type="entry name" value="QueA_dom2"/>
</dbReference>
<proteinExistence type="predicted"/>
<evidence type="ECO:0000256" key="1">
    <source>
        <dbReference type="ARBA" id="ARBA00022490"/>
    </source>
</evidence>
<dbReference type="PATRIC" id="fig|218284.4.peg.1800"/>
<evidence type="ECO:0000313" key="6">
    <source>
        <dbReference type="Proteomes" id="UP000050398"/>
    </source>
</evidence>
<dbReference type="InterPro" id="IPR042118">
    <property type="entry name" value="QueA_dom1"/>
</dbReference>
<keyword evidence="3" id="KW-0949">S-adenosyl-L-methionine</keyword>
<accession>A0A0P6WDF8</accession>
<name>A0A0P6WDF8_9BACI</name>
<evidence type="ECO:0000256" key="4">
    <source>
        <dbReference type="ARBA" id="ARBA00022785"/>
    </source>
</evidence>
<sequence length="339" mass="38206">MNGPLNSFHIPSSLNATTPIELQGFERDDVRLMVLDRENGQCEHTVFKNLPDFLNEGDVLVFNNSRTLPASLKGKQGNRNVFLRLSRKRGDNTWDALILGDFHQAGEPINFPGGVSGHIKGQGSESPLLQVEFNKGGSELMDFIFKYGEPIRYEYTKEPWPLDYYQNVYGSVPGSVEMASAGRAFTWRLLQALKEKGVGIVFIQLHAGLSYYGNDRWPMPEHHPEDYQVSSEAVKEIRHAKDRGKRVIAVGTTVVRTLETVMTQYGGLQPAEGVTNLYISRDTPLQIVDGLITGLHEPEASHLDLLKAFMSEDKLRHAYQTALEKNYKWHEFGDMNVIL</sequence>
<dbReference type="SUPFAM" id="SSF111337">
    <property type="entry name" value="QueA-like"/>
    <property type="match status" value="1"/>
</dbReference>
<keyword evidence="1" id="KW-0963">Cytoplasm</keyword>
<comment type="caution">
    <text evidence="5">The sequence shown here is derived from an EMBL/GenBank/DDBJ whole genome shotgun (WGS) entry which is preliminary data.</text>
</comment>
<evidence type="ECO:0000313" key="5">
    <source>
        <dbReference type="EMBL" id="KPL58195.1"/>
    </source>
</evidence>
<dbReference type="InterPro" id="IPR003699">
    <property type="entry name" value="QueA"/>
</dbReference>
<organism evidence="5 6">
    <name type="scientific">Rossellomorea vietnamensis</name>
    <dbReference type="NCBI Taxonomy" id="218284"/>
    <lineage>
        <taxon>Bacteria</taxon>
        <taxon>Bacillati</taxon>
        <taxon>Bacillota</taxon>
        <taxon>Bacilli</taxon>
        <taxon>Bacillales</taxon>
        <taxon>Bacillaceae</taxon>
        <taxon>Rossellomorea</taxon>
    </lineage>
</organism>
<dbReference type="Gene3D" id="2.40.10.240">
    <property type="entry name" value="QueA-like"/>
    <property type="match status" value="1"/>
</dbReference>
<dbReference type="AlphaFoldDB" id="A0A0P6WDF8"/>
<evidence type="ECO:0000256" key="3">
    <source>
        <dbReference type="ARBA" id="ARBA00022691"/>
    </source>
</evidence>
<dbReference type="GO" id="GO:0051075">
    <property type="term" value="F:S-adenosylmethionine:tRNA ribosyltransferase-isomerase activity"/>
    <property type="evidence" value="ECO:0007669"/>
    <property type="project" value="TreeGrafter"/>
</dbReference>
<dbReference type="Pfam" id="PF02547">
    <property type="entry name" value="Queuosine_synth"/>
    <property type="match status" value="1"/>
</dbReference>
<dbReference type="GO" id="GO:0008616">
    <property type="term" value="P:tRNA queuosine(34) biosynthetic process"/>
    <property type="evidence" value="ECO:0007669"/>
    <property type="project" value="UniProtKB-KW"/>
</dbReference>
<keyword evidence="4" id="KW-0671">Queuosine biosynthesis</keyword>